<feature type="region of interest" description="Disordered" evidence="1">
    <location>
        <begin position="556"/>
        <end position="604"/>
    </location>
</feature>
<keyword evidence="4" id="KW-1185">Reference proteome</keyword>
<protein>
    <recommendedName>
        <fullName evidence="2">EDRF1 N-terminal domain-containing protein</fullName>
    </recommendedName>
</protein>
<dbReference type="EMBL" id="OU466857">
    <property type="protein sequence ID" value="CAH2035395.1"/>
    <property type="molecule type" value="Genomic_DNA"/>
</dbReference>
<organism evidence="3 4">
    <name type="scientific">Thlaspi arvense</name>
    <name type="common">Field penny-cress</name>
    <dbReference type="NCBI Taxonomy" id="13288"/>
    <lineage>
        <taxon>Eukaryota</taxon>
        <taxon>Viridiplantae</taxon>
        <taxon>Streptophyta</taxon>
        <taxon>Embryophyta</taxon>
        <taxon>Tracheophyta</taxon>
        <taxon>Spermatophyta</taxon>
        <taxon>Magnoliopsida</taxon>
        <taxon>eudicotyledons</taxon>
        <taxon>Gunneridae</taxon>
        <taxon>Pentapetalae</taxon>
        <taxon>rosids</taxon>
        <taxon>malvids</taxon>
        <taxon>Brassicales</taxon>
        <taxon>Brassicaceae</taxon>
        <taxon>Thlaspideae</taxon>
        <taxon>Thlaspi</taxon>
    </lineage>
</organism>
<reference evidence="3 4" key="1">
    <citation type="submission" date="2022-03" db="EMBL/GenBank/DDBJ databases">
        <authorList>
            <person name="Nunn A."/>
            <person name="Chopra R."/>
            <person name="Nunn A."/>
            <person name="Contreras Garrido A."/>
        </authorList>
    </citation>
    <scope>NUCLEOTIDE SEQUENCE [LARGE SCALE GENOMIC DNA]</scope>
</reference>
<accession>A0AAU9R7C3</accession>
<name>A0AAU9R7C3_THLAR</name>
<proteinExistence type="predicted"/>
<feature type="compositionally biased region" description="Basic residues" evidence="1">
    <location>
        <begin position="575"/>
        <end position="585"/>
    </location>
</feature>
<dbReference type="Proteomes" id="UP000836841">
    <property type="component" value="Chromosome 1"/>
</dbReference>
<gene>
    <name evidence="3" type="ORF">TAV2_LOCUS3585</name>
</gene>
<feature type="compositionally biased region" description="Polar residues" evidence="1">
    <location>
        <begin position="271"/>
        <end position="283"/>
    </location>
</feature>
<dbReference type="PANTHER" id="PTHR15000">
    <property type="entry name" value="ERYTHROID DIFFERENTIATION-RELATED FACTOR 1"/>
    <property type="match status" value="1"/>
</dbReference>
<feature type="region of interest" description="Disordered" evidence="1">
    <location>
        <begin position="265"/>
        <end position="292"/>
    </location>
</feature>
<evidence type="ECO:0000256" key="1">
    <source>
        <dbReference type="SAM" id="MobiDB-lite"/>
    </source>
</evidence>
<sequence>MLLPYLSSTIESSRELQCVRTMEIVVHKPVDFLCGSIPVLADSSFPTFTSALLPSQETTVIVSRYQMIPIETDLTQPPLLTDFPEKVLPLAAVKTRITGGISKDGTPAFHPHVVQQNGLAVLRFLQSNCKEDPGAYWLYKSAGEDVIQLFDLSMISKKHSSSDHNDSARPLPSLIHSGRSDSLFSLGNLLYRVRHRLSLSVDQVCKVPRKCLNFLDEPDHLVVRAYAHEQFARLILNNDEEVDLTFESNNVQREVKITDLEEESLELVSPGQESSDSPDPHNTVSAAVNSSSDSSFDLGPVCQAQAQAPVPLLQAGTRPISSKLAAIHHVSQVIKSLRCTRQLQSSEDEGSFNDILPSVDFSKCTCGHLDCIEVCDIRKWLPISKLDRKLWNLVLLLGESYLSLGEAYKEDGQLHQDLNTVELACSIYGSMPQKYDETLFVSSINKSDSMQPKSCATTTQVENLEAKLDIGFRELSSTLLFWAKGWMLVGDIHVQFHILKGQEFSKKPKGTSTNQLRMPSEVVKEVQRLKKKLTEYSKNCASCSLVNCSCKSDRASSGSSASSSSSNGSSARIVPHSRKNSKKSQSKNATNRLSRNVEDDPVNLTVENITHKEEDTSVGTKEAVTEEELWDEEMVQKMEALKLHPAFKNEYKQALGTGKQEYSKSLKYYMAAKTELIVATAEASSVPDDLKVEVYKQLAHTYLRFGMHLGKYDTTSAGHGHKSIVENIHASSSNEKKDEVLSASDAIRVALALYESLEELRKQEAAFAYLQLARYHKDCCLRFLETERQGRSPSSKPETNVVQRAKQTEYTELYARFWAQLQMVLKRMLALSLPAEGANKSQTSGRSGDSGKLRELYKTSLKSTSLSDLNAMHVLWTSSS</sequence>
<dbReference type="Pfam" id="PF23788">
    <property type="entry name" value="EDRF1_N"/>
    <property type="match status" value="1"/>
</dbReference>
<dbReference type="GO" id="GO:0045893">
    <property type="term" value="P:positive regulation of DNA-templated transcription"/>
    <property type="evidence" value="ECO:0007669"/>
    <property type="project" value="TreeGrafter"/>
</dbReference>
<feature type="compositionally biased region" description="Low complexity" evidence="1">
    <location>
        <begin position="556"/>
        <end position="571"/>
    </location>
</feature>
<evidence type="ECO:0000313" key="3">
    <source>
        <dbReference type="EMBL" id="CAH2035395.1"/>
    </source>
</evidence>
<dbReference type="PANTHER" id="PTHR15000:SF1">
    <property type="entry name" value="ERYTHROID DIFFERENTIATION-RELATED FACTOR 1"/>
    <property type="match status" value="1"/>
</dbReference>
<feature type="domain" description="EDRF1 N-terminal" evidence="2">
    <location>
        <begin position="106"/>
        <end position="245"/>
    </location>
</feature>
<dbReference type="AlphaFoldDB" id="A0AAU9R7C3"/>
<evidence type="ECO:0000259" key="2">
    <source>
        <dbReference type="Pfam" id="PF23788"/>
    </source>
</evidence>
<evidence type="ECO:0000313" key="4">
    <source>
        <dbReference type="Proteomes" id="UP000836841"/>
    </source>
</evidence>
<dbReference type="InterPro" id="IPR056582">
    <property type="entry name" value="EDRF1_N"/>
</dbReference>